<evidence type="ECO:0000313" key="5">
    <source>
        <dbReference type="EnsemblMetazoa" id="XP_038054559.1"/>
    </source>
</evidence>
<dbReference type="GO" id="GO:0016020">
    <property type="term" value="C:membrane"/>
    <property type="evidence" value="ECO:0007669"/>
    <property type="project" value="GOC"/>
</dbReference>
<dbReference type="SMART" id="SM00741">
    <property type="entry name" value="SapB"/>
    <property type="match status" value="5"/>
</dbReference>
<dbReference type="InterPro" id="IPR008139">
    <property type="entry name" value="SaposinB_dom"/>
</dbReference>
<dbReference type="InterPro" id="IPR008373">
    <property type="entry name" value="Saposin"/>
</dbReference>
<feature type="domain" description="Saposin B-type" evidence="4">
    <location>
        <begin position="44"/>
        <end position="125"/>
    </location>
</feature>
<dbReference type="EnsemblMetazoa" id="XM_038198631.1">
    <property type="protein sequence ID" value="XP_038054559.1"/>
    <property type="gene ID" value="LOC119726779"/>
</dbReference>
<feature type="domain" description="Saposin B-type" evidence="4">
    <location>
        <begin position="373"/>
        <end position="454"/>
    </location>
</feature>
<reference evidence="5" key="1">
    <citation type="submission" date="2022-11" db="UniProtKB">
        <authorList>
            <consortium name="EnsemblMetazoa"/>
        </authorList>
    </citation>
    <scope>IDENTIFICATION</scope>
</reference>
<dbReference type="PANTHER" id="PTHR11480">
    <property type="entry name" value="SAPOSIN-RELATED"/>
    <property type="match status" value="1"/>
</dbReference>
<dbReference type="GO" id="GO:0006665">
    <property type="term" value="P:sphingolipid metabolic process"/>
    <property type="evidence" value="ECO:0007669"/>
    <property type="project" value="InterPro"/>
</dbReference>
<feature type="chain" id="PRO_5036942251" description="Saposin B-type domain-containing protein" evidence="3">
    <location>
        <begin position="23"/>
        <end position="558"/>
    </location>
</feature>
<dbReference type="RefSeq" id="XP_038054559.1">
    <property type="nucleotide sequence ID" value="XM_038198631.1"/>
</dbReference>
<dbReference type="PROSITE" id="PS50015">
    <property type="entry name" value="SAP_B"/>
    <property type="match status" value="5"/>
</dbReference>
<dbReference type="GO" id="GO:0005764">
    <property type="term" value="C:lysosome"/>
    <property type="evidence" value="ECO:0007669"/>
    <property type="project" value="InterPro"/>
</dbReference>
<dbReference type="SUPFAM" id="SSF47862">
    <property type="entry name" value="Saposin"/>
    <property type="match status" value="4"/>
</dbReference>
<dbReference type="GeneID" id="119726779"/>
<dbReference type="Gene3D" id="1.10.225.10">
    <property type="entry name" value="Saposin-like"/>
    <property type="match status" value="5"/>
</dbReference>
<feature type="signal peptide" evidence="3">
    <location>
        <begin position="1"/>
        <end position="22"/>
    </location>
</feature>
<keyword evidence="2" id="KW-0325">Glycoprotein</keyword>
<keyword evidence="1" id="KW-1015">Disulfide bond</keyword>
<sequence>MIRLGLLIIAIAAVAQIQGTEGAHVKQTVVGRNGQPVTDIPPPKAIDCATCKAFMTDTKQVLETAVGKEFDVAVFSYFCKEDMGDFSDLCKQLFKAYFEKLRELVLLFVAPDAFCPALKFCTADGGSLPSGHDVITHAPPDAAPSKCDSCKEFFGQAVARLKDPSYEKPLVDFLKTFCLAGCATSKVCIEAADEYGESLVAVMGNRLQADNMCQQIGACPKPTTEGVNSGNKYKALFEHLSRLLISPGMSDLLKPDLSRSSELESHGYQSALNSAPAYPDCDPCRWYMYQYHSYLETQIGEQLISKVSKDVCKIDATIFKGLCEAVIKTYRDYLLQVILDKIQAAYICPLFDFCPAPSSSESATPAPPVPIGYKPSCDDCMSFVMKMQAAWKNPATQVKLINHFSGDCVMFCVFKDSCQTFFDIYAPSFLTTAADEALDPQKSCRSLKYCPAKPSKLEKHMMKKVISPAEQVNSTRAVFCKSCMSTAEQMQGAFRNATKGDIGGVLAKFCFSQPESLRSECHSLADKLKFVINQQGPGVFKLDKICSQLSVCLPANRI</sequence>
<dbReference type="InterPro" id="IPR051428">
    <property type="entry name" value="Sphingo_Act-Surfact_Prot"/>
</dbReference>
<dbReference type="PRINTS" id="PR01797">
    <property type="entry name" value="SAPOSIN"/>
</dbReference>
<dbReference type="OMA" id="MIGLCAT"/>
<keyword evidence="6" id="KW-1185">Reference proteome</keyword>
<evidence type="ECO:0000256" key="3">
    <source>
        <dbReference type="SAM" id="SignalP"/>
    </source>
</evidence>
<name>A0A913ZT04_PATMI</name>
<organism evidence="5 6">
    <name type="scientific">Patiria miniata</name>
    <name type="common">Bat star</name>
    <name type="synonym">Asterina miniata</name>
    <dbReference type="NCBI Taxonomy" id="46514"/>
    <lineage>
        <taxon>Eukaryota</taxon>
        <taxon>Metazoa</taxon>
        <taxon>Echinodermata</taxon>
        <taxon>Eleutherozoa</taxon>
        <taxon>Asterozoa</taxon>
        <taxon>Asteroidea</taxon>
        <taxon>Valvatacea</taxon>
        <taxon>Valvatida</taxon>
        <taxon>Asterinidae</taxon>
        <taxon>Patiria</taxon>
    </lineage>
</organism>
<evidence type="ECO:0000256" key="2">
    <source>
        <dbReference type="ARBA" id="ARBA00023180"/>
    </source>
</evidence>
<dbReference type="Proteomes" id="UP000887568">
    <property type="component" value="Unplaced"/>
</dbReference>
<evidence type="ECO:0000313" key="6">
    <source>
        <dbReference type="Proteomes" id="UP000887568"/>
    </source>
</evidence>
<feature type="domain" description="Saposin B-type" evidence="4">
    <location>
        <begin position="476"/>
        <end position="556"/>
    </location>
</feature>
<feature type="domain" description="Saposin B-type" evidence="4">
    <location>
        <begin position="277"/>
        <end position="358"/>
    </location>
</feature>
<keyword evidence="3" id="KW-0732">Signal</keyword>
<proteinExistence type="predicted"/>
<evidence type="ECO:0000259" key="4">
    <source>
        <dbReference type="PROSITE" id="PS50015"/>
    </source>
</evidence>
<evidence type="ECO:0000256" key="1">
    <source>
        <dbReference type="ARBA" id="ARBA00023157"/>
    </source>
</evidence>
<dbReference type="AlphaFoldDB" id="A0A913ZT04"/>
<dbReference type="OrthoDB" id="8889685at2759"/>
<feature type="domain" description="Saposin B-type" evidence="4">
    <location>
        <begin position="143"/>
        <end position="223"/>
    </location>
</feature>
<accession>A0A913ZT04</accession>
<protein>
    <recommendedName>
        <fullName evidence="4">Saposin B-type domain-containing protein</fullName>
    </recommendedName>
</protein>
<dbReference type="InterPro" id="IPR011001">
    <property type="entry name" value="Saposin-like"/>
</dbReference>